<keyword evidence="1" id="KW-0472">Membrane</keyword>
<gene>
    <name evidence="2" type="ORF">NE536_20350</name>
</gene>
<dbReference type="Proteomes" id="UP001155604">
    <property type="component" value="Unassembled WGS sequence"/>
</dbReference>
<evidence type="ECO:0000313" key="3">
    <source>
        <dbReference type="Proteomes" id="UP001155604"/>
    </source>
</evidence>
<accession>A0A9X2WYG7</accession>
<sequence>MSENEKFNSKTRLGNAIHDAAMANINEDLKGIYDTLDKILIELPNRVNTHTAELKADILSLQQALKSVPDTFDVDFSRKMNRILDVLNEVDSHSTKLNKILQQEHSEQLVKTANNYAAEFNKKIADYGKIGHFALIIYGLFSALLGGFIGGVTLWLMFKFT</sequence>
<organism evidence="2 3">
    <name type="scientific">Shewanella septentrionalis</name>
    <dbReference type="NCBI Taxonomy" id="2952223"/>
    <lineage>
        <taxon>Bacteria</taxon>
        <taxon>Pseudomonadati</taxon>
        <taxon>Pseudomonadota</taxon>
        <taxon>Gammaproteobacteria</taxon>
        <taxon>Alteromonadales</taxon>
        <taxon>Shewanellaceae</taxon>
        <taxon>Shewanella</taxon>
    </lineage>
</organism>
<reference evidence="2" key="1">
    <citation type="journal article" date="2023" name="Int. J. Syst. Evol. Microbiol.">
        <title>&lt;i&gt;Shewanella septentrionalis&lt;/i&gt; sp. nov. and &lt;i&gt;Shewanella holmiensis&lt;/i&gt; sp. nov., isolated from Baltic Sea water and sediments.</title>
        <authorList>
            <person name="Martin-Rodriguez A.J."/>
            <person name="Thorell K."/>
            <person name="Joffre E."/>
            <person name="Jensie-Markopoulos S."/>
            <person name="Moore E.R.B."/>
            <person name="Sjoling A."/>
        </authorList>
    </citation>
    <scope>NUCLEOTIDE SEQUENCE</scope>
    <source>
        <strain evidence="2">SP1W3</strain>
    </source>
</reference>
<evidence type="ECO:0000313" key="2">
    <source>
        <dbReference type="EMBL" id="MCT7947708.1"/>
    </source>
</evidence>
<comment type="caution">
    <text evidence="2">The sequence shown here is derived from an EMBL/GenBank/DDBJ whole genome shotgun (WGS) entry which is preliminary data.</text>
</comment>
<name>A0A9X2WYG7_9GAMM</name>
<evidence type="ECO:0000256" key="1">
    <source>
        <dbReference type="SAM" id="Phobius"/>
    </source>
</evidence>
<dbReference type="RefSeq" id="WP_261273861.1">
    <property type="nucleotide sequence ID" value="NZ_JAMTCC010000050.1"/>
</dbReference>
<keyword evidence="1" id="KW-1133">Transmembrane helix</keyword>
<dbReference type="AlphaFoldDB" id="A0A9X2WYG7"/>
<protein>
    <submittedName>
        <fullName evidence="2">Uncharacterized protein</fullName>
    </submittedName>
</protein>
<keyword evidence="1" id="KW-0812">Transmembrane</keyword>
<dbReference type="EMBL" id="JAMTCC010000050">
    <property type="protein sequence ID" value="MCT7947708.1"/>
    <property type="molecule type" value="Genomic_DNA"/>
</dbReference>
<proteinExistence type="predicted"/>
<feature type="transmembrane region" description="Helical" evidence="1">
    <location>
        <begin position="133"/>
        <end position="158"/>
    </location>
</feature>
<keyword evidence="3" id="KW-1185">Reference proteome</keyword>